<dbReference type="PROSITE" id="PS50991">
    <property type="entry name" value="PYR_CT"/>
    <property type="match status" value="1"/>
</dbReference>
<keyword evidence="3" id="KW-0489">Methyltransferase</keyword>
<organism evidence="3 4">
    <name type="scientific">candidate division WOR-1 bacterium RIFCSPHIGHO2_01_FULL_53_15</name>
    <dbReference type="NCBI Taxonomy" id="1802564"/>
    <lineage>
        <taxon>Bacteria</taxon>
        <taxon>Bacillati</taxon>
        <taxon>Saganbacteria</taxon>
    </lineage>
</organism>
<dbReference type="PANTHER" id="PTHR42880">
    <property type="entry name" value="HOMOCITRATE SYNTHASE"/>
    <property type="match status" value="1"/>
</dbReference>
<dbReference type="EMBL" id="METM01000008">
    <property type="protein sequence ID" value="OGB90485.1"/>
    <property type="molecule type" value="Genomic_DNA"/>
</dbReference>
<dbReference type="CDD" id="cd18773">
    <property type="entry name" value="PDC1_HK_sensor"/>
    <property type="match status" value="1"/>
</dbReference>
<accession>A0A1F4Q3E1</accession>
<dbReference type="Gene3D" id="3.30.450.20">
    <property type="entry name" value="PAS domain"/>
    <property type="match status" value="1"/>
</dbReference>
<reference evidence="3 4" key="1">
    <citation type="journal article" date="2016" name="Nat. Commun.">
        <title>Thousands of microbial genomes shed light on interconnected biogeochemical processes in an aquifer system.</title>
        <authorList>
            <person name="Anantharaman K."/>
            <person name="Brown C.T."/>
            <person name="Hug L.A."/>
            <person name="Sharon I."/>
            <person name="Castelle C.J."/>
            <person name="Probst A.J."/>
            <person name="Thomas B.C."/>
            <person name="Singh A."/>
            <person name="Wilkins M.J."/>
            <person name="Karaoz U."/>
            <person name="Brodie E.L."/>
            <person name="Williams K.H."/>
            <person name="Hubbard S.S."/>
            <person name="Banfield J.F."/>
        </authorList>
    </citation>
    <scope>NUCLEOTIDE SEQUENCE [LARGE SCALE GENOMIC DNA]</scope>
</reference>
<dbReference type="Proteomes" id="UP000178724">
    <property type="component" value="Unassembled WGS sequence"/>
</dbReference>
<comment type="caution">
    <text evidence="3">The sequence shown here is derived from an EMBL/GenBank/DDBJ whole genome shotgun (WGS) entry which is preliminary data.</text>
</comment>
<dbReference type="Pfam" id="PF22673">
    <property type="entry name" value="MCP-like_PDC_1"/>
    <property type="match status" value="1"/>
</dbReference>
<dbReference type="AlphaFoldDB" id="A0A1F4Q3E1"/>
<gene>
    <name evidence="3" type="ORF">A2625_00865</name>
</gene>
<name>A0A1F4Q3E1_UNCSA</name>
<evidence type="ECO:0000259" key="2">
    <source>
        <dbReference type="PROSITE" id="PS50991"/>
    </source>
</evidence>
<feature type="domain" description="Pyruvate carboxyltransferase" evidence="2">
    <location>
        <begin position="45"/>
        <end position="315"/>
    </location>
</feature>
<proteinExistence type="predicted"/>
<protein>
    <submittedName>
        <fullName evidence="3">Histone-lysine N-methyltransferase</fullName>
    </submittedName>
</protein>
<evidence type="ECO:0000313" key="3">
    <source>
        <dbReference type="EMBL" id="OGB90485.1"/>
    </source>
</evidence>
<dbReference type="InterPro" id="IPR013785">
    <property type="entry name" value="Aldolase_TIM"/>
</dbReference>
<dbReference type="InterPro" id="IPR029151">
    <property type="entry name" value="Sensor-like_sf"/>
</dbReference>
<evidence type="ECO:0000256" key="1">
    <source>
        <dbReference type="ARBA" id="ARBA00022679"/>
    </source>
</evidence>
<dbReference type="CDD" id="cd07947">
    <property type="entry name" value="DRE_TIM_Re_CS"/>
    <property type="match status" value="1"/>
</dbReference>
<dbReference type="InterPro" id="IPR000891">
    <property type="entry name" value="PYR_CT"/>
</dbReference>
<sequence>MLNEKDLVKETNETPNLLRGLFPYEAVPKIAFDYQDVPLNPPDDIWITCTTFRDGQQARPPYSVKQIVDLFTFLHRLGGPKGIIRQSEFFLYSEKDREAVRKCQELGFQFPEITGWIRAVKNDFKLVKEMGLKETGILTSASDYHIFLKLGLDRKKAMESYLDIVKAALEIGVIPRCHLEDITRADFYGFILPFVQQLMALSKEAKIPIKVRACDTMGYGVPYAGAALPRSVGKLIYKLVKEGGVPPAQLEWHGHNDFHKVLINASTAWLYGCSAANGTLLGFGERTGNPPIEGLIIEYIGLMGKTNGIDTAVITEIAEYFKNEIGHVIPPNYPFVGSEFNTTAAGIHADGLIKNPEIYNIFDTGKILKRPMGITITDKSGAAGIAFWLNSHFGLTGEQMIPKNHPAVLKINDWVASQYSENRTTTISTGEMIEQVKLYLPEYIESDFAKLKKKTELEAKHLIEDLVAKKEIKSMVPALQEPALEEFLKKNAFIQFIYVVGQNGLKATKNIVHPQDAELFNKLSPDENYSDRPWFKGAVEAGGAFVTDFYTSKLTNKLCITVAAPIKGKGGKIMGILGADIKFEDIAKL</sequence>
<dbReference type="Gene3D" id="3.20.20.70">
    <property type="entry name" value="Aldolase class I"/>
    <property type="match status" value="1"/>
</dbReference>
<dbReference type="GO" id="GO:0032259">
    <property type="term" value="P:methylation"/>
    <property type="evidence" value="ECO:0007669"/>
    <property type="project" value="UniProtKB-KW"/>
</dbReference>
<dbReference type="PANTHER" id="PTHR42880:SF1">
    <property type="entry name" value="ISOPROPYLMALATE_HOMOCITRATE_CITRAMALATE SYNTHASE FAMILY PROTEIN"/>
    <property type="match status" value="1"/>
</dbReference>
<dbReference type="SUPFAM" id="SSF51569">
    <property type="entry name" value="Aldolase"/>
    <property type="match status" value="1"/>
</dbReference>
<evidence type="ECO:0000313" key="4">
    <source>
        <dbReference type="Proteomes" id="UP000178724"/>
    </source>
</evidence>
<dbReference type="Pfam" id="PF00682">
    <property type="entry name" value="HMGL-like"/>
    <property type="match status" value="1"/>
</dbReference>
<dbReference type="GO" id="GO:0008168">
    <property type="term" value="F:methyltransferase activity"/>
    <property type="evidence" value="ECO:0007669"/>
    <property type="project" value="UniProtKB-KW"/>
</dbReference>
<dbReference type="SUPFAM" id="SSF103190">
    <property type="entry name" value="Sensory domain-like"/>
    <property type="match status" value="1"/>
</dbReference>
<keyword evidence="1 3" id="KW-0808">Transferase</keyword>